<dbReference type="PROSITE" id="PS50932">
    <property type="entry name" value="HTH_LACI_2"/>
    <property type="match status" value="1"/>
</dbReference>
<keyword evidence="3" id="KW-0804">Transcription</keyword>
<organism evidence="5 6">
    <name type="scientific">Marispirochaeta aestuarii</name>
    <dbReference type="NCBI Taxonomy" id="1963862"/>
    <lineage>
        <taxon>Bacteria</taxon>
        <taxon>Pseudomonadati</taxon>
        <taxon>Spirochaetota</taxon>
        <taxon>Spirochaetia</taxon>
        <taxon>Spirochaetales</taxon>
        <taxon>Spirochaetaceae</taxon>
        <taxon>Marispirochaeta</taxon>
    </lineage>
</organism>
<dbReference type="GO" id="GO:0003700">
    <property type="term" value="F:DNA-binding transcription factor activity"/>
    <property type="evidence" value="ECO:0007669"/>
    <property type="project" value="TreeGrafter"/>
</dbReference>
<proteinExistence type="predicted"/>
<dbReference type="GO" id="GO:0000976">
    <property type="term" value="F:transcription cis-regulatory region binding"/>
    <property type="evidence" value="ECO:0007669"/>
    <property type="project" value="TreeGrafter"/>
</dbReference>
<dbReference type="PANTHER" id="PTHR30146">
    <property type="entry name" value="LACI-RELATED TRANSCRIPTIONAL REPRESSOR"/>
    <property type="match status" value="1"/>
</dbReference>
<dbReference type="STRING" id="1963862.B4O97_09395"/>
<sequence>MQILMKKVTIKDIARIAGVSHSTVSRCLNDSPNVSEKTKRLIKRIARDLNFEFNANARSLSTNRTGTIGVICPEIFERFGSFYYMELLMRSVRQSLEKASMDTIITFARNSYTGESNIQKLVNRRKVDGLLLIHPNISSEDWQFINLRRVPNVVLHFKPQNVSYNDMNYIFVDHEYGGYLATEHLIRDGRRNILCINEDSSELQFIERMSGYKKALAEYDIPVMNRNILYGSCTYEFGYQTIMDHRGILSDIDGIFAEADIMALGAIAALLDMGLTVPDDVAVVGYDDIEFGRIFRPSLTTVHQPRERLVSDACERLVRLVDGNGEHPLQEMIKPELVIRESCGVNRRN</sequence>
<dbReference type="PRINTS" id="PR00036">
    <property type="entry name" value="HTHLACI"/>
</dbReference>
<gene>
    <name evidence="5" type="ORF">B4O97_09395</name>
</gene>
<keyword evidence="1" id="KW-0805">Transcription regulation</keyword>
<dbReference type="PANTHER" id="PTHR30146:SF109">
    <property type="entry name" value="HTH-TYPE TRANSCRIPTIONAL REGULATOR GALS"/>
    <property type="match status" value="1"/>
</dbReference>
<dbReference type="EMBL" id="MWQY01000009">
    <property type="protein sequence ID" value="ORC35377.1"/>
    <property type="molecule type" value="Genomic_DNA"/>
</dbReference>
<reference evidence="5 6" key="1">
    <citation type="submission" date="2017-03" db="EMBL/GenBank/DDBJ databases">
        <title>Draft Genome sequence of Marispirochaeta sp. strain JC444.</title>
        <authorList>
            <person name="Shivani Y."/>
            <person name="Subhash Y."/>
            <person name="Sasikala C."/>
            <person name="Ramana C."/>
        </authorList>
    </citation>
    <scope>NUCLEOTIDE SEQUENCE [LARGE SCALE GENOMIC DNA]</scope>
    <source>
        <strain evidence="5 6">JC444</strain>
    </source>
</reference>
<dbReference type="InterPro" id="IPR010982">
    <property type="entry name" value="Lambda_DNA-bd_dom_sf"/>
</dbReference>
<dbReference type="Gene3D" id="3.40.50.2300">
    <property type="match status" value="2"/>
</dbReference>
<dbReference type="Pfam" id="PF00356">
    <property type="entry name" value="LacI"/>
    <property type="match status" value="1"/>
</dbReference>
<dbReference type="SUPFAM" id="SSF47413">
    <property type="entry name" value="lambda repressor-like DNA-binding domains"/>
    <property type="match status" value="1"/>
</dbReference>
<dbReference type="OrthoDB" id="367059at2"/>
<dbReference type="Proteomes" id="UP000192343">
    <property type="component" value="Unassembled WGS sequence"/>
</dbReference>
<dbReference type="Gene3D" id="1.10.260.40">
    <property type="entry name" value="lambda repressor-like DNA-binding domains"/>
    <property type="match status" value="1"/>
</dbReference>
<feature type="domain" description="HTH lacI-type" evidence="4">
    <location>
        <begin position="8"/>
        <end position="62"/>
    </location>
</feature>
<dbReference type="InterPro" id="IPR046335">
    <property type="entry name" value="LacI/GalR-like_sensor"/>
</dbReference>
<evidence type="ECO:0000256" key="2">
    <source>
        <dbReference type="ARBA" id="ARBA00023125"/>
    </source>
</evidence>
<dbReference type="AlphaFoldDB" id="A0A1Y1RY43"/>
<dbReference type="InterPro" id="IPR028082">
    <property type="entry name" value="Peripla_BP_I"/>
</dbReference>
<protein>
    <submittedName>
        <fullName evidence="5">LacI family transcriptional regulator</fullName>
    </submittedName>
</protein>
<evidence type="ECO:0000256" key="1">
    <source>
        <dbReference type="ARBA" id="ARBA00023015"/>
    </source>
</evidence>
<evidence type="ECO:0000313" key="6">
    <source>
        <dbReference type="Proteomes" id="UP000192343"/>
    </source>
</evidence>
<dbReference type="CDD" id="cd01392">
    <property type="entry name" value="HTH_LacI"/>
    <property type="match status" value="1"/>
</dbReference>
<name>A0A1Y1RY43_9SPIO</name>
<dbReference type="Pfam" id="PF13377">
    <property type="entry name" value="Peripla_BP_3"/>
    <property type="match status" value="1"/>
</dbReference>
<dbReference type="SUPFAM" id="SSF53822">
    <property type="entry name" value="Periplasmic binding protein-like I"/>
    <property type="match status" value="1"/>
</dbReference>
<evidence type="ECO:0000256" key="3">
    <source>
        <dbReference type="ARBA" id="ARBA00023163"/>
    </source>
</evidence>
<evidence type="ECO:0000259" key="4">
    <source>
        <dbReference type="PROSITE" id="PS50932"/>
    </source>
</evidence>
<dbReference type="SMART" id="SM00354">
    <property type="entry name" value="HTH_LACI"/>
    <property type="match status" value="1"/>
</dbReference>
<evidence type="ECO:0000313" key="5">
    <source>
        <dbReference type="EMBL" id="ORC35377.1"/>
    </source>
</evidence>
<accession>A0A1Y1RY43</accession>
<dbReference type="CDD" id="cd06267">
    <property type="entry name" value="PBP1_LacI_sugar_binding-like"/>
    <property type="match status" value="1"/>
</dbReference>
<comment type="caution">
    <text evidence="5">The sequence shown here is derived from an EMBL/GenBank/DDBJ whole genome shotgun (WGS) entry which is preliminary data.</text>
</comment>
<keyword evidence="2" id="KW-0238">DNA-binding</keyword>
<keyword evidence="6" id="KW-1185">Reference proteome</keyword>
<dbReference type="InterPro" id="IPR000843">
    <property type="entry name" value="HTH_LacI"/>
</dbReference>